<dbReference type="AlphaFoldDB" id="A0A1D3K996"/>
<reference evidence="3" key="1">
    <citation type="submission" date="2016-07" db="EMBL/GenBank/DDBJ databases">
        <authorList>
            <person name="Florea S."/>
            <person name="Webb J.S."/>
            <person name="Jaromczyk J."/>
            <person name="Schardl C.L."/>
        </authorList>
    </citation>
    <scope>NUCLEOTIDE SEQUENCE [LARGE SCALE GENOMIC DNA]</scope>
    <source>
        <strain evidence="3">1YdBTEX2</strain>
    </source>
</reference>
<evidence type="ECO:0000313" key="2">
    <source>
        <dbReference type="EMBL" id="SBW84878.1"/>
    </source>
</evidence>
<sequence>MPSPGLAARVHRFHINPLLEKHRMQGGVFEQKGGGRLLSIRGGSRKTVAASSLSSTLEYMDEKRMQADTGSLRNGAEDQRGAGQQPG</sequence>
<proteinExistence type="predicted"/>
<gene>
    <name evidence="2" type="ORF">PVE_R2G0853</name>
</gene>
<evidence type="ECO:0000256" key="1">
    <source>
        <dbReference type="SAM" id="MobiDB-lite"/>
    </source>
</evidence>
<evidence type="ECO:0000313" key="3">
    <source>
        <dbReference type="Proteomes" id="UP000245431"/>
    </source>
</evidence>
<accession>A0A1D3K996</accession>
<protein>
    <submittedName>
        <fullName evidence="2">Uncharacterized protein</fullName>
    </submittedName>
</protein>
<dbReference type="Proteomes" id="UP000245431">
    <property type="component" value="Chromosome PVE_r2"/>
</dbReference>
<dbReference type="EMBL" id="LT599584">
    <property type="protein sequence ID" value="SBW84878.1"/>
    <property type="molecule type" value="Genomic_DNA"/>
</dbReference>
<feature type="region of interest" description="Disordered" evidence="1">
    <location>
        <begin position="59"/>
        <end position="87"/>
    </location>
</feature>
<organism evidence="2 3">
    <name type="scientific">Pseudomonas veronii 1YdBTEX2</name>
    <dbReference type="NCBI Taxonomy" id="1295141"/>
    <lineage>
        <taxon>Bacteria</taxon>
        <taxon>Pseudomonadati</taxon>
        <taxon>Pseudomonadota</taxon>
        <taxon>Gammaproteobacteria</taxon>
        <taxon>Pseudomonadales</taxon>
        <taxon>Pseudomonadaceae</taxon>
        <taxon>Pseudomonas</taxon>
    </lineage>
</organism>
<name>A0A1D3K996_PSEVE</name>